<feature type="compositionally biased region" description="Basic and acidic residues" evidence="1">
    <location>
        <begin position="126"/>
        <end position="144"/>
    </location>
</feature>
<evidence type="ECO:0000313" key="2">
    <source>
        <dbReference type="EMBL" id="KAF6742372.1"/>
    </source>
</evidence>
<evidence type="ECO:0000313" key="3">
    <source>
        <dbReference type="Proteomes" id="UP000521943"/>
    </source>
</evidence>
<proteinExistence type="predicted"/>
<sequence>MALNGDSDCSTMSIFTTAATQTITIQEGKLTQTNEEDIDERDTMNDPFQRWIESTVPQTSEITNPSSYHSFLLELGLSENDIAILDSCTPLPEQHTSRSLTSEGFSGSSVEHTDETILLTNGPKGRASEAPRARKQECDKHRSTDISSKPYSPPTPPAPTGLPHWRSSYPGFHNDIERQRHWSPYTCCRGKFFSRTQSFRLHRMAMETRGDRGCHAALSLPGEKHFWCTAVNGRLQHLWIYAGTCTANIRSWCLAGR</sequence>
<reference evidence="2 3" key="1">
    <citation type="submission" date="2020-07" db="EMBL/GenBank/DDBJ databases">
        <title>Comparative genomics of pyrophilous fungi reveals a link between fire events and developmental genes.</title>
        <authorList>
            <consortium name="DOE Joint Genome Institute"/>
            <person name="Steindorff A.S."/>
            <person name="Carver A."/>
            <person name="Calhoun S."/>
            <person name="Stillman K."/>
            <person name="Liu H."/>
            <person name="Lipzen A."/>
            <person name="Pangilinan J."/>
            <person name="Labutti K."/>
            <person name="Bruns T.D."/>
            <person name="Grigoriev I.V."/>
        </authorList>
    </citation>
    <scope>NUCLEOTIDE SEQUENCE [LARGE SCALE GENOMIC DNA]</scope>
    <source>
        <strain evidence="2 3">CBS 144469</strain>
    </source>
</reference>
<name>A0A8H6HA52_9AGAR</name>
<gene>
    <name evidence="2" type="ORF">DFP72DRAFT_1106111</name>
</gene>
<comment type="caution">
    <text evidence="2">The sequence shown here is derived from an EMBL/GenBank/DDBJ whole genome shotgun (WGS) entry which is preliminary data.</text>
</comment>
<keyword evidence="3" id="KW-1185">Reference proteome</keyword>
<feature type="region of interest" description="Disordered" evidence="1">
    <location>
        <begin position="93"/>
        <end position="162"/>
    </location>
</feature>
<dbReference type="EMBL" id="JACGCI010000186">
    <property type="protein sequence ID" value="KAF6742372.1"/>
    <property type="molecule type" value="Genomic_DNA"/>
</dbReference>
<dbReference type="Proteomes" id="UP000521943">
    <property type="component" value="Unassembled WGS sequence"/>
</dbReference>
<feature type="compositionally biased region" description="Polar residues" evidence="1">
    <location>
        <begin position="97"/>
        <end position="110"/>
    </location>
</feature>
<dbReference type="AlphaFoldDB" id="A0A8H6HA52"/>
<feature type="compositionally biased region" description="Pro residues" evidence="1">
    <location>
        <begin position="151"/>
        <end position="160"/>
    </location>
</feature>
<evidence type="ECO:0000256" key="1">
    <source>
        <dbReference type="SAM" id="MobiDB-lite"/>
    </source>
</evidence>
<accession>A0A8H6HA52</accession>
<protein>
    <submittedName>
        <fullName evidence="2">Uncharacterized protein</fullName>
    </submittedName>
</protein>
<organism evidence="2 3">
    <name type="scientific">Ephemerocybe angulata</name>
    <dbReference type="NCBI Taxonomy" id="980116"/>
    <lineage>
        <taxon>Eukaryota</taxon>
        <taxon>Fungi</taxon>
        <taxon>Dikarya</taxon>
        <taxon>Basidiomycota</taxon>
        <taxon>Agaricomycotina</taxon>
        <taxon>Agaricomycetes</taxon>
        <taxon>Agaricomycetidae</taxon>
        <taxon>Agaricales</taxon>
        <taxon>Agaricineae</taxon>
        <taxon>Psathyrellaceae</taxon>
        <taxon>Ephemerocybe</taxon>
    </lineage>
</organism>